<reference evidence="2" key="1">
    <citation type="submission" date="2021-11" db="EMBL/GenBank/DDBJ databases">
        <authorList>
            <consortium name="Genoscope - CEA"/>
            <person name="William W."/>
        </authorList>
    </citation>
    <scope>NUCLEOTIDE SEQUENCE</scope>
</reference>
<gene>
    <name evidence="2" type="ORF">PECAL_1P19130</name>
</gene>
<organism evidence="2 3">
    <name type="scientific">Pelagomonas calceolata</name>
    <dbReference type="NCBI Taxonomy" id="35677"/>
    <lineage>
        <taxon>Eukaryota</taxon>
        <taxon>Sar</taxon>
        <taxon>Stramenopiles</taxon>
        <taxon>Ochrophyta</taxon>
        <taxon>Pelagophyceae</taxon>
        <taxon>Pelagomonadales</taxon>
        <taxon>Pelagomonadaceae</taxon>
        <taxon>Pelagomonas</taxon>
    </lineage>
</organism>
<sequence length="340" mass="37805">MRPLLMLIGLLHTSAKTMYRNALQINRERNASWYYGPLGLENIEATIAFIGDSTHRNQLQFLCDVLGTQPRDIATGTSSTGLMCSGKGITVALKVFDGDSDPWSMRSMRSVLRNLARGASVKRWDVVYFGSTSLHMLQLLPLIKWRGWPAARDLGRELAKAVDAVSTVGACPVFMTGHWLCSREFLKRRDESEAGEFPTGDWDLVQLTRFLDDVNNPWAARKAAILRIAAKNTSYYTRECAAITSDQDEAAACSKLSFDAAGSAHAAALEQKALSGLSTPVRVVDAHALTREQCWATQRDGVHYLPLLPSRLSALTAHVVDCLREQRLPFRRFHRSSEHT</sequence>
<dbReference type="Proteomes" id="UP000789595">
    <property type="component" value="Unassembled WGS sequence"/>
</dbReference>
<evidence type="ECO:0000313" key="2">
    <source>
        <dbReference type="EMBL" id="CAH0365472.1"/>
    </source>
</evidence>
<protein>
    <submittedName>
        <fullName evidence="2">Uncharacterized protein</fullName>
    </submittedName>
</protein>
<evidence type="ECO:0000256" key="1">
    <source>
        <dbReference type="SAM" id="SignalP"/>
    </source>
</evidence>
<evidence type="ECO:0000313" key="3">
    <source>
        <dbReference type="Proteomes" id="UP000789595"/>
    </source>
</evidence>
<name>A0A8J2S6C0_9STRA</name>
<dbReference type="EMBL" id="CAKKNE010000001">
    <property type="protein sequence ID" value="CAH0365472.1"/>
    <property type="molecule type" value="Genomic_DNA"/>
</dbReference>
<proteinExistence type="predicted"/>
<accession>A0A8J2S6C0</accession>
<comment type="caution">
    <text evidence="2">The sequence shown here is derived from an EMBL/GenBank/DDBJ whole genome shotgun (WGS) entry which is preliminary data.</text>
</comment>
<keyword evidence="1" id="KW-0732">Signal</keyword>
<keyword evidence="3" id="KW-1185">Reference proteome</keyword>
<dbReference type="AlphaFoldDB" id="A0A8J2S6C0"/>
<feature type="signal peptide" evidence="1">
    <location>
        <begin position="1"/>
        <end position="15"/>
    </location>
</feature>
<feature type="chain" id="PRO_5035147296" evidence="1">
    <location>
        <begin position="16"/>
        <end position="340"/>
    </location>
</feature>